<evidence type="ECO:0000313" key="3">
    <source>
        <dbReference type="Proteomes" id="UP000050761"/>
    </source>
</evidence>
<keyword evidence="3" id="KW-1185">Reference proteome</keyword>
<evidence type="ECO:0000313" key="4">
    <source>
        <dbReference type="WBParaSite" id="HPBE_0000554901-mRNA-1"/>
    </source>
</evidence>
<dbReference type="EMBL" id="UZAH01025494">
    <property type="protein sequence ID" value="VDO64975.1"/>
    <property type="molecule type" value="Genomic_DNA"/>
</dbReference>
<dbReference type="WBParaSite" id="HPBE_0000554901-mRNA-1">
    <property type="protein sequence ID" value="HPBE_0000554901-mRNA-1"/>
    <property type="gene ID" value="HPBE_0000554901"/>
</dbReference>
<feature type="region of interest" description="Disordered" evidence="1">
    <location>
        <begin position="28"/>
        <end position="92"/>
    </location>
</feature>
<reference evidence="2 3" key="1">
    <citation type="submission" date="2018-11" db="EMBL/GenBank/DDBJ databases">
        <authorList>
            <consortium name="Pathogen Informatics"/>
        </authorList>
    </citation>
    <scope>NUCLEOTIDE SEQUENCE [LARGE SCALE GENOMIC DNA]</scope>
</reference>
<accession>A0A183FG22</accession>
<dbReference type="AlphaFoldDB" id="A0A183FG22"/>
<evidence type="ECO:0000256" key="1">
    <source>
        <dbReference type="SAM" id="MobiDB-lite"/>
    </source>
</evidence>
<evidence type="ECO:0000313" key="2">
    <source>
        <dbReference type="EMBL" id="VDO64975.1"/>
    </source>
</evidence>
<dbReference type="Proteomes" id="UP000050761">
    <property type="component" value="Unassembled WGS sequence"/>
</dbReference>
<accession>A0A3P8AWW5</accession>
<organism evidence="3 4">
    <name type="scientific">Heligmosomoides polygyrus</name>
    <name type="common">Parasitic roundworm</name>
    <dbReference type="NCBI Taxonomy" id="6339"/>
    <lineage>
        <taxon>Eukaryota</taxon>
        <taxon>Metazoa</taxon>
        <taxon>Ecdysozoa</taxon>
        <taxon>Nematoda</taxon>
        <taxon>Chromadorea</taxon>
        <taxon>Rhabditida</taxon>
        <taxon>Rhabditina</taxon>
        <taxon>Rhabditomorpha</taxon>
        <taxon>Strongyloidea</taxon>
        <taxon>Heligmosomidae</taxon>
        <taxon>Heligmosomoides</taxon>
    </lineage>
</organism>
<gene>
    <name evidence="2" type="ORF">HPBE_LOCUS5550</name>
</gene>
<sequence>MADEMSFSNKGHLLVIIGLKDVCNVQRRHSDYRQSPERNAESEKYSLSMEDQQGDGGPFSHSSYIWFGENDGFDDDSDKSNPSFSPNHGYVS</sequence>
<proteinExistence type="predicted"/>
<feature type="compositionally biased region" description="Basic and acidic residues" evidence="1">
    <location>
        <begin position="28"/>
        <end position="44"/>
    </location>
</feature>
<reference evidence="4" key="2">
    <citation type="submission" date="2019-09" db="UniProtKB">
        <authorList>
            <consortium name="WormBaseParasite"/>
        </authorList>
    </citation>
    <scope>IDENTIFICATION</scope>
</reference>
<protein>
    <submittedName>
        <fullName evidence="4">Ovule protein</fullName>
    </submittedName>
</protein>
<name>A0A183FG22_HELPZ</name>